<comment type="caution">
    <text evidence="3">The sequence shown here is derived from an EMBL/GenBank/DDBJ whole genome shotgun (WGS) entry which is preliminary data.</text>
</comment>
<gene>
    <name evidence="3" type="ORF">AB1Y20_022823</name>
</gene>
<evidence type="ECO:0000256" key="1">
    <source>
        <dbReference type="SAM" id="Coils"/>
    </source>
</evidence>
<reference evidence="3 4" key="1">
    <citation type="journal article" date="2024" name="Science">
        <title>Giant polyketide synthase enzymes in the biosynthesis of giant marine polyether toxins.</title>
        <authorList>
            <person name="Fallon T.R."/>
            <person name="Shende V.V."/>
            <person name="Wierzbicki I.H."/>
            <person name="Pendleton A.L."/>
            <person name="Watervoot N.F."/>
            <person name="Auber R.P."/>
            <person name="Gonzalez D.J."/>
            <person name="Wisecaver J.H."/>
            <person name="Moore B.S."/>
        </authorList>
    </citation>
    <scope>NUCLEOTIDE SEQUENCE [LARGE SCALE GENOMIC DNA]</scope>
    <source>
        <strain evidence="3 4">12B1</strain>
    </source>
</reference>
<evidence type="ECO:0000313" key="3">
    <source>
        <dbReference type="EMBL" id="KAL1519296.1"/>
    </source>
</evidence>
<evidence type="ECO:0000313" key="4">
    <source>
        <dbReference type="Proteomes" id="UP001515480"/>
    </source>
</evidence>
<dbReference type="AlphaFoldDB" id="A0AB34JCL7"/>
<evidence type="ECO:0008006" key="5">
    <source>
        <dbReference type="Google" id="ProtNLM"/>
    </source>
</evidence>
<evidence type="ECO:0000256" key="2">
    <source>
        <dbReference type="SAM" id="MobiDB-lite"/>
    </source>
</evidence>
<keyword evidence="4" id="KW-1185">Reference proteome</keyword>
<sequence>MAPPLFGLRWVPEAQLRPLRYLPSPHEAASEPATPPADGASHKLQQSVRSLTLRLADAEESVRQKSEQIRWLKEMTRDDARRARVSRWISGPLFRVFAAWRRAARQGARESLARLSAQLSEATARQRALQAQCDEQLREVGVNSAALERFFRLALAERLRARAASLFLRWAALRTPRHLAARAFATLARQAARARQLDELDRRSDERARRRALRRAVARWRRGAACRRPLAAGVAARQRMAAAAALRALREHAWRARRAARVGVSPRRSLRSAWLRWVSEALRHTARLRRLEASRHTAALARLEEAEAALAATRGEMQTLKIANSLWGDDDMPEMLRALGQDAAAIERAAEAVAVGRGDARERQQASLAVAGWQGAQVRLTIATLDSLKRELARERAALSSAREETRRSDRLAEEALDMLQQVREEGAQLQARNATLEADRLKVEARLRQRDAAIFASGRSTHTTCLAVGDALAQEMERKYTEQLQKMETSMERRFGQLGLLKHSVTAAIDRAKWKHMGI</sequence>
<feature type="coiled-coil region" evidence="1">
    <location>
        <begin position="105"/>
        <end position="139"/>
    </location>
</feature>
<protein>
    <recommendedName>
        <fullName evidence="5">Centrosomal protein POC5</fullName>
    </recommendedName>
</protein>
<organism evidence="3 4">
    <name type="scientific">Prymnesium parvum</name>
    <name type="common">Toxic golden alga</name>
    <dbReference type="NCBI Taxonomy" id="97485"/>
    <lineage>
        <taxon>Eukaryota</taxon>
        <taxon>Haptista</taxon>
        <taxon>Haptophyta</taxon>
        <taxon>Prymnesiophyceae</taxon>
        <taxon>Prymnesiales</taxon>
        <taxon>Prymnesiaceae</taxon>
        <taxon>Prymnesium</taxon>
    </lineage>
</organism>
<accession>A0AB34JCL7</accession>
<dbReference type="EMBL" id="JBGBPQ010000009">
    <property type="protein sequence ID" value="KAL1519296.1"/>
    <property type="molecule type" value="Genomic_DNA"/>
</dbReference>
<name>A0AB34JCL7_PRYPA</name>
<keyword evidence="1" id="KW-0175">Coiled coil</keyword>
<feature type="region of interest" description="Disordered" evidence="2">
    <location>
        <begin position="25"/>
        <end position="45"/>
    </location>
</feature>
<feature type="coiled-coil region" evidence="1">
    <location>
        <begin position="385"/>
        <end position="440"/>
    </location>
</feature>
<proteinExistence type="predicted"/>
<dbReference type="Proteomes" id="UP001515480">
    <property type="component" value="Unassembled WGS sequence"/>
</dbReference>